<dbReference type="EMBL" id="BQKI01000012">
    <property type="protein sequence ID" value="GJN06426.1"/>
    <property type="molecule type" value="Genomic_DNA"/>
</dbReference>
<gene>
    <name evidence="2" type="primary">ga24155</name>
    <name evidence="2" type="ORF">PR202_ga24155</name>
</gene>
<feature type="compositionally biased region" description="Basic and acidic residues" evidence="1">
    <location>
        <begin position="80"/>
        <end position="94"/>
    </location>
</feature>
<comment type="caution">
    <text evidence="2">The sequence shown here is derived from an EMBL/GenBank/DDBJ whole genome shotgun (WGS) entry which is preliminary data.</text>
</comment>
<keyword evidence="3" id="KW-1185">Reference proteome</keyword>
<organism evidence="2 3">
    <name type="scientific">Eleusine coracana subsp. coracana</name>
    <dbReference type="NCBI Taxonomy" id="191504"/>
    <lineage>
        <taxon>Eukaryota</taxon>
        <taxon>Viridiplantae</taxon>
        <taxon>Streptophyta</taxon>
        <taxon>Embryophyta</taxon>
        <taxon>Tracheophyta</taxon>
        <taxon>Spermatophyta</taxon>
        <taxon>Magnoliopsida</taxon>
        <taxon>Liliopsida</taxon>
        <taxon>Poales</taxon>
        <taxon>Poaceae</taxon>
        <taxon>PACMAD clade</taxon>
        <taxon>Chloridoideae</taxon>
        <taxon>Cynodonteae</taxon>
        <taxon>Eleusininae</taxon>
        <taxon>Eleusine</taxon>
    </lineage>
</organism>
<dbReference type="PANTHER" id="PTHR14209">
    <property type="entry name" value="ISOAMYL ACETATE-HYDROLYZING ESTERASE 1"/>
    <property type="match status" value="1"/>
</dbReference>
<dbReference type="Proteomes" id="UP001054889">
    <property type="component" value="Unassembled WGS sequence"/>
</dbReference>
<dbReference type="AlphaFoldDB" id="A0AAV5D858"/>
<dbReference type="Gene3D" id="3.40.50.1110">
    <property type="entry name" value="SGNH hydrolase"/>
    <property type="match status" value="2"/>
</dbReference>
<evidence type="ECO:0000313" key="2">
    <source>
        <dbReference type="EMBL" id="GJN06426.1"/>
    </source>
</evidence>
<evidence type="ECO:0000256" key="1">
    <source>
        <dbReference type="SAM" id="MobiDB-lite"/>
    </source>
</evidence>
<accession>A0AAV5D858</accession>
<dbReference type="SUPFAM" id="SSF52266">
    <property type="entry name" value="SGNH hydrolase"/>
    <property type="match status" value="1"/>
</dbReference>
<dbReference type="PANTHER" id="PTHR14209:SF20">
    <property type="entry name" value="OS09G0121900 PROTEIN"/>
    <property type="match status" value="1"/>
</dbReference>
<protein>
    <submittedName>
        <fullName evidence="2">Uncharacterized protein</fullName>
    </submittedName>
</protein>
<dbReference type="InterPro" id="IPR045136">
    <property type="entry name" value="Iah1-like"/>
</dbReference>
<name>A0AAV5D858_ELECO</name>
<feature type="region of interest" description="Disordered" evidence="1">
    <location>
        <begin position="72"/>
        <end position="94"/>
    </location>
</feature>
<evidence type="ECO:0000313" key="3">
    <source>
        <dbReference type="Proteomes" id="UP001054889"/>
    </source>
</evidence>
<proteinExistence type="predicted"/>
<reference evidence="2" key="1">
    <citation type="journal article" date="2018" name="DNA Res.">
        <title>Multiple hybrid de novo genome assembly of finger millet, an orphan allotetraploid crop.</title>
        <authorList>
            <person name="Hatakeyama M."/>
            <person name="Aluri S."/>
            <person name="Balachadran M.T."/>
            <person name="Sivarajan S.R."/>
            <person name="Patrignani A."/>
            <person name="Gruter S."/>
            <person name="Poveda L."/>
            <person name="Shimizu-Inatsugi R."/>
            <person name="Baeten J."/>
            <person name="Francoijs K.J."/>
            <person name="Nataraja K.N."/>
            <person name="Reddy Y.A.N."/>
            <person name="Phadnis S."/>
            <person name="Ravikumar R.L."/>
            <person name="Schlapbach R."/>
            <person name="Sreeman S.M."/>
            <person name="Shimizu K.K."/>
        </authorList>
    </citation>
    <scope>NUCLEOTIDE SEQUENCE</scope>
</reference>
<reference evidence="2" key="2">
    <citation type="submission" date="2021-12" db="EMBL/GenBank/DDBJ databases">
        <title>Resequencing data analysis of finger millet.</title>
        <authorList>
            <person name="Hatakeyama M."/>
            <person name="Aluri S."/>
            <person name="Balachadran M.T."/>
            <person name="Sivarajan S.R."/>
            <person name="Poveda L."/>
            <person name="Shimizu-Inatsugi R."/>
            <person name="Schlapbach R."/>
            <person name="Sreeman S.M."/>
            <person name="Shimizu K.K."/>
        </authorList>
    </citation>
    <scope>NUCLEOTIDE SEQUENCE</scope>
</reference>
<sequence length="94" mass="10534">MRPRLVLFGDSITEQSFADGGWGAALADRFARQKCICLDCYFHDGLHFTPAGNKILFHEVVKTLSSIGFSSERLPSDLPLFHDIDTKDPMKAFD</sequence>
<dbReference type="InterPro" id="IPR036514">
    <property type="entry name" value="SGNH_hydro_sf"/>
</dbReference>